<dbReference type="Proteomes" id="UP001556367">
    <property type="component" value="Unassembled WGS sequence"/>
</dbReference>
<gene>
    <name evidence="2" type="ORF">HGRIS_005046</name>
</gene>
<dbReference type="EMBL" id="JASNQZ010000008">
    <property type="protein sequence ID" value="KAL0953872.1"/>
    <property type="molecule type" value="Genomic_DNA"/>
</dbReference>
<evidence type="ECO:0000313" key="3">
    <source>
        <dbReference type="Proteomes" id="UP001556367"/>
    </source>
</evidence>
<protein>
    <submittedName>
        <fullName evidence="2">Uncharacterized protein</fullName>
    </submittedName>
</protein>
<feature type="compositionally biased region" description="Pro residues" evidence="1">
    <location>
        <begin position="139"/>
        <end position="148"/>
    </location>
</feature>
<keyword evidence="3" id="KW-1185">Reference proteome</keyword>
<sequence>MNDWPEDSGEGAQSSIFASSSASPEIPQPDYFSQPTQPHQTPRHQHQHQHQHHQQHQHQHQPQHQPQQPQHQHQEISQQQMPYYAVPIPMSGVQAYYPQHQMVMSPGHQPLMYIPDQHGGYTMAYPSIPSNVGHHQDPSMPPQGGPPS</sequence>
<feature type="compositionally biased region" description="Basic residues" evidence="1">
    <location>
        <begin position="41"/>
        <end position="61"/>
    </location>
</feature>
<reference evidence="3" key="1">
    <citation type="submission" date="2024-06" db="EMBL/GenBank/DDBJ databases">
        <title>Multi-omics analyses provide insights into the biosynthesis of the anticancer antibiotic pleurotin in Hohenbuehelia grisea.</title>
        <authorList>
            <person name="Weaver J.A."/>
            <person name="Alberti F."/>
        </authorList>
    </citation>
    <scope>NUCLEOTIDE SEQUENCE [LARGE SCALE GENOMIC DNA]</scope>
    <source>
        <strain evidence="3">T-177</strain>
    </source>
</reference>
<feature type="compositionally biased region" description="Low complexity" evidence="1">
    <location>
        <begin position="62"/>
        <end position="71"/>
    </location>
</feature>
<evidence type="ECO:0000313" key="2">
    <source>
        <dbReference type="EMBL" id="KAL0953872.1"/>
    </source>
</evidence>
<feature type="region of interest" description="Disordered" evidence="1">
    <location>
        <begin position="124"/>
        <end position="148"/>
    </location>
</feature>
<feature type="compositionally biased region" description="Low complexity" evidence="1">
    <location>
        <begin position="12"/>
        <end position="23"/>
    </location>
</feature>
<name>A0ABR3JE96_9AGAR</name>
<feature type="region of interest" description="Disordered" evidence="1">
    <location>
        <begin position="1"/>
        <end position="83"/>
    </location>
</feature>
<comment type="caution">
    <text evidence="2">The sequence shown here is derived from an EMBL/GenBank/DDBJ whole genome shotgun (WGS) entry which is preliminary data.</text>
</comment>
<organism evidence="2 3">
    <name type="scientific">Hohenbuehelia grisea</name>
    <dbReference type="NCBI Taxonomy" id="104357"/>
    <lineage>
        <taxon>Eukaryota</taxon>
        <taxon>Fungi</taxon>
        <taxon>Dikarya</taxon>
        <taxon>Basidiomycota</taxon>
        <taxon>Agaricomycotina</taxon>
        <taxon>Agaricomycetes</taxon>
        <taxon>Agaricomycetidae</taxon>
        <taxon>Agaricales</taxon>
        <taxon>Pleurotineae</taxon>
        <taxon>Pleurotaceae</taxon>
        <taxon>Hohenbuehelia</taxon>
    </lineage>
</organism>
<accession>A0ABR3JE96</accession>
<evidence type="ECO:0000256" key="1">
    <source>
        <dbReference type="SAM" id="MobiDB-lite"/>
    </source>
</evidence>
<proteinExistence type="predicted"/>